<keyword evidence="4" id="KW-1185">Reference proteome</keyword>
<dbReference type="KEGG" id="ent:Ent638_3582"/>
<dbReference type="GO" id="GO:0019262">
    <property type="term" value="P:N-acetylneuraminate catabolic process"/>
    <property type="evidence" value="ECO:0007669"/>
    <property type="project" value="TreeGrafter"/>
</dbReference>
<proteinExistence type="predicted"/>
<dbReference type="Pfam" id="PF01182">
    <property type="entry name" value="Glucosamine_iso"/>
    <property type="match status" value="1"/>
</dbReference>
<protein>
    <submittedName>
        <fullName evidence="3">Galactosamine 6-phosphate isomerase AgaI</fullName>
        <ecNumber evidence="3">3.5.99.1</ecNumber>
    </submittedName>
</protein>
<dbReference type="PANTHER" id="PTHR11280">
    <property type="entry name" value="GLUCOSAMINE-6-PHOSPHATE ISOMERASE"/>
    <property type="match status" value="1"/>
</dbReference>
<dbReference type="GO" id="GO:0006046">
    <property type="term" value="P:N-acetylglucosamine catabolic process"/>
    <property type="evidence" value="ECO:0007669"/>
    <property type="project" value="TreeGrafter"/>
</dbReference>
<dbReference type="GO" id="GO:0006043">
    <property type="term" value="P:glucosamine catabolic process"/>
    <property type="evidence" value="ECO:0007669"/>
    <property type="project" value="TreeGrafter"/>
</dbReference>
<dbReference type="PANTHER" id="PTHR11280:SF5">
    <property type="entry name" value="GLUCOSAMINE-6-PHOSPHATE ISOMERASE"/>
    <property type="match status" value="1"/>
</dbReference>
<accession>A0A9J9GJ07</accession>
<dbReference type="Proteomes" id="UP000000230">
    <property type="component" value="Chromosome"/>
</dbReference>
<dbReference type="InterPro" id="IPR006148">
    <property type="entry name" value="Glc/Gal-6P_isomerase"/>
</dbReference>
<evidence type="ECO:0000313" key="3">
    <source>
        <dbReference type="EMBL" id="ABP62240.1"/>
    </source>
</evidence>
<dbReference type="OrthoDB" id="9810967at2"/>
<dbReference type="AlphaFoldDB" id="A0A9J9GJ07"/>
<dbReference type="PROSITE" id="PS01161">
    <property type="entry name" value="GLC_GALNAC_ISOMERASE"/>
    <property type="match status" value="1"/>
</dbReference>
<reference evidence="4" key="1">
    <citation type="journal article" date="2010" name="PLoS Genet.">
        <title>Genome sequence of the plant growth promoting endophytic bacterium Enterobacter sp. 638.</title>
        <authorList>
            <person name="Taghavi S."/>
            <person name="van der Lelie D."/>
            <person name="Hoffman A."/>
            <person name="Zhang Y.B."/>
            <person name="Walla M.D."/>
            <person name="Vangronsveld J."/>
            <person name="Newman L."/>
            <person name="Monchy S."/>
        </authorList>
    </citation>
    <scope>NUCLEOTIDE SEQUENCE [LARGE SCALE GENOMIC DNA]</scope>
    <source>
        <strain evidence="4">638</strain>
    </source>
</reference>
<dbReference type="EC" id="3.5.99.1" evidence="3"/>
<dbReference type="CDD" id="cd01399">
    <property type="entry name" value="GlcN6P_deaminase"/>
    <property type="match status" value="1"/>
</dbReference>
<dbReference type="GO" id="GO:0005829">
    <property type="term" value="C:cytosol"/>
    <property type="evidence" value="ECO:0007669"/>
    <property type="project" value="TreeGrafter"/>
</dbReference>
<evidence type="ECO:0000313" key="4">
    <source>
        <dbReference type="Proteomes" id="UP000000230"/>
    </source>
</evidence>
<dbReference type="GO" id="GO:0016853">
    <property type="term" value="F:isomerase activity"/>
    <property type="evidence" value="ECO:0007669"/>
    <property type="project" value="UniProtKB-KW"/>
</dbReference>
<dbReference type="GO" id="GO:0004342">
    <property type="term" value="F:glucosamine-6-phosphate deaminase activity"/>
    <property type="evidence" value="ECO:0007669"/>
    <property type="project" value="InterPro"/>
</dbReference>
<dbReference type="InterPro" id="IPR004547">
    <property type="entry name" value="Glucosamine6P_isomerase"/>
</dbReference>
<dbReference type="NCBIfam" id="NF007291">
    <property type="entry name" value="PRK09762.1"/>
    <property type="match status" value="1"/>
</dbReference>
<dbReference type="RefSeq" id="WP_015960566.1">
    <property type="nucleotide sequence ID" value="NC_009436.1"/>
</dbReference>
<dbReference type="EMBL" id="CP000653">
    <property type="protein sequence ID" value="ABP62240.1"/>
    <property type="molecule type" value="Genomic_DNA"/>
</dbReference>
<dbReference type="Gene3D" id="3.40.50.1360">
    <property type="match status" value="1"/>
</dbReference>
<dbReference type="InterPro" id="IPR037171">
    <property type="entry name" value="NagB/RpiA_transferase-like"/>
</dbReference>
<evidence type="ECO:0000259" key="2">
    <source>
        <dbReference type="Pfam" id="PF01182"/>
    </source>
</evidence>
<dbReference type="SUPFAM" id="SSF100950">
    <property type="entry name" value="NagB/RpiA/CoA transferase-like"/>
    <property type="match status" value="1"/>
</dbReference>
<dbReference type="InterPro" id="IPR018321">
    <property type="entry name" value="Glucosamine6P_isomerase_CS"/>
</dbReference>
<gene>
    <name evidence="3" type="ordered locus">Ent638_3582</name>
</gene>
<sequence length="236" mass="26128">MNGITFQVQSDKRSLSEAASEKLLALIHRKPDAVICLATGATPVMTYQLLVEKIIAQQVDISRITFVKLDEWVGLAPDNPATCEVFLQHHILQPLGIAPENYISFRSDNADEQECARIVEQIAQRGGLDLCVLGIGKNGHLGLNEPDEKLEPACHITHLDERTRLHEMLKQANVPVEKGITLGLRDILAAREVLLLVSGEGKQRAFAAFKEGKVTTQIPASFLWLHPKTTCLYCDM</sequence>
<dbReference type="GO" id="GO:0005975">
    <property type="term" value="P:carbohydrate metabolic process"/>
    <property type="evidence" value="ECO:0007669"/>
    <property type="project" value="InterPro"/>
</dbReference>
<feature type="domain" description="Glucosamine/galactosamine-6-phosphate isomerase" evidence="2">
    <location>
        <begin position="14"/>
        <end position="223"/>
    </location>
</feature>
<name>A0A9J9GJ07_ENT38</name>
<keyword evidence="3" id="KW-0413">Isomerase</keyword>
<dbReference type="GO" id="GO:0042802">
    <property type="term" value="F:identical protein binding"/>
    <property type="evidence" value="ECO:0007669"/>
    <property type="project" value="TreeGrafter"/>
</dbReference>
<evidence type="ECO:0000256" key="1">
    <source>
        <dbReference type="ARBA" id="ARBA00022801"/>
    </source>
</evidence>
<keyword evidence="1 3" id="KW-0378">Hydrolase</keyword>
<organism evidence="3 4">
    <name type="scientific">Enterobacter sp. (strain 638)</name>
    <dbReference type="NCBI Taxonomy" id="399742"/>
    <lineage>
        <taxon>Bacteria</taxon>
        <taxon>Pseudomonadati</taxon>
        <taxon>Pseudomonadota</taxon>
        <taxon>Gammaproteobacteria</taxon>
        <taxon>Enterobacterales</taxon>
        <taxon>Enterobacteriaceae</taxon>
        <taxon>Enterobacter</taxon>
    </lineage>
</organism>
<dbReference type="GO" id="GO:0050258">
    <property type="term" value="F:riboflavinase activity"/>
    <property type="evidence" value="ECO:0007669"/>
    <property type="project" value="UniProtKB-EC"/>
</dbReference>